<dbReference type="Proteomes" id="UP001596455">
    <property type="component" value="Unassembled WGS sequence"/>
</dbReference>
<accession>A0ABW2QBV3</accession>
<feature type="compositionally biased region" description="Basic and acidic residues" evidence="1">
    <location>
        <begin position="11"/>
        <end position="40"/>
    </location>
</feature>
<reference evidence="4" key="1">
    <citation type="journal article" date="2019" name="Int. J. Syst. Evol. Microbiol.">
        <title>The Global Catalogue of Microorganisms (GCM) 10K type strain sequencing project: providing services to taxonomists for standard genome sequencing and annotation.</title>
        <authorList>
            <consortium name="The Broad Institute Genomics Platform"/>
            <consortium name="The Broad Institute Genome Sequencing Center for Infectious Disease"/>
            <person name="Wu L."/>
            <person name="Ma J."/>
        </authorList>
    </citation>
    <scope>NUCLEOTIDE SEQUENCE [LARGE SCALE GENOMIC DNA]</scope>
    <source>
        <strain evidence="4">JCM 1490</strain>
    </source>
</reference>
<feature type="region of interest" description="Disordered" evidence="1">
    <location>
        <begin position="1"/>
        <end position="126"/>
    </location>
</feature>
<organism evidence="3 4">
    <name type="scientific">Georgenia alba</name>
    <dbReference type="NCBI Taxonomy" id="2233858"/>
    <lineage>
        <taxon>Bacteria</taxon>
        <taxon>Bacillati</taxon>
        <taxon>Actinomycetota</taxon>
        <taxon>Actinomycetes</taxon>
        <taxon>Micrococcales</taxon>
        <taxon>Bogoriellaceae</taxon>
        <taxon>Georgenia</taxon>
    </lineage>
</organism>
<dbReference type="EMBL" id="JBHTCQ010000003">
    <property type="protein sequence ID" value="MFC7406499.1"/>
    <property type="molecule type" value="Genomic_DNA"/>
</dbReference>
<evidence type="ECO:0000313" key="3">
    <source>
        <dbReference type="EMBL" id="MFC7406499.1"/>
    </source>
</evidence>
<gene>
    <name evidence="3" type="ORF">ACFQQL_15375</name>
</gene>
<sequence length="188" mass="19075">MSENPTGAQRPGDERREPVTPGEPHDEQPSEQPSDRHTEPHGTAGPGEEPPTAPLATGATTPLPTTEGPTTPLAAGATTPMPPAEPAPATTDAARGPRVGHDGTAQGEGAASAAPVWSAATVADQEEPRRTRTGTVVLGIVLVLIGVGAIVTAIGYRLDLQLAIAVLLVVAAVGLLVTPLLQRGDRAR</sequence>
<keyword evidence="2" id="KW-0472">Membrane</keyword>
<feature type="compositionally biased region" description="Low complexity" evidence="1">
    <location>
        <begin position="110"/>
        <end position="123"/>
    </location>
</feature>
<protein>
    <submittedName>
        <fullName evidence="3">Uncharacterized protein</fullName>
    </submittedName>
</protein>
<evidence type="ECO:0000256" key="1">
    <source>
        <dbReference type="SAM" id="MobiDB-lite"/>
    </source>
</evidence>
<feature type="transmembrane region" description="Helical" evidence="2">
    <location>
        <begin position="162"/>
        <end position="181"/>
    </location>
</feature>
<keyword evidence="2" id="KW-1133">Transmembrane helix</keyword>
<proteinExistence type="predicted"/>
<keyword evidence="2" id="KW-0812">Transmembrane</keyword>
<comment type="caution">
    <text evidence="3">The sequence shown here is derived from an EMBL/GenBank/DDBJ whole genome shotgun (WGS) entry which is preliminary data.</text>
</comment>
<evidence type="ECO:0000256" key="2">
    <source>
        <dbReference type="SAM" id="Phobius"/>
    </source>
</evidence>
<name>A0ABW2QBV3_9MICO</name>
<keyword evidence="4" id="KW-1185">Reference proteome</keyword>
<feature type="compositionally biased region" description="Low complexity" evidence="1">
    <location>
        <begin position="54"/>
        <end position="79"/>
    </location>
</feature>
<dbReference type="RefSeq" id="WP_382395950.1">
    <property type="nucleotide sequence ID" value="NZ_JBHTCQ010000003.1"/>
</dbReference>
<feature type="transmembrane region" description="Helical" evidence="2">
    <location>
        <begin position="136"/>
        <end position="156"/>
    </location>
</feature>
<evidence type="ECO:0000313" key="4">
    <source>
        <dbReference type="Proteomes" id="UP001596455"/>
    </source>
</evidence>